<comment type="caution">
    <text evidence="1">The sequence shown here is derived from an EMBL/GenBank/DDBJ whole genome shotgun (WGS) entry which is preliminary data.</text>
</comment>
<protein>
    <submittedName>
        <fullName evidence="1">Uncharacterized protein</fullName>
    </submittedName>
</protein>
<keyword evidence="2" id="KW-1185">Reference proteome</keyword>
<accession>A0ABR6YKS7</accession>
<gene>
    <name evidence="1" type="ORF">H8K27_05120</name>
</gene>
<evidence type="ECO:0000313" key="2">
    <source>
        <dbReference type="Proteomes" id="UP000613113"/>
    </source>
</evidence>
<reference evidence="1 2" key="1">
    <citation type="submission" date="2020-08" db="EMBL/GenBank/DDBJ databases">
        <title>Novel species isolated from subtropical streams in China.</title>
        <authorList>
            <person name="Lu H."/>
        </authorList>
    </citation>
    <scope>NUCLEOTIDE SEQUENCE [LARGE SCALE GENOMIC DNA]</scope>
    <source>
        <strain evidence="1 2">FT31W</strain>
    </source>
</reference>
<dbReference type="Proteomes" id="UP000613113">
    <property type="component" value="Unassembled WGS sequence"/>
</dbReference>
<sequence>MQNIDGHLALGGNLSTNAANIGNQIPANEVDLALIVGGSIVRFDGGWVGSYDSNNKYVIYGVSKDKNIGAYLDFRKSDFIPIDFVAERTYLHTRPGRYMAVRRYFVCANSG</sequence>
<evidence type="ECO:0000313" key="1">
    <source>
        <dbReference type="EMBL" id="MBC3884507.1"/>
    </source>
</evidence>
<proteinExistence type="predicted"/>
<organism evidence="1 2">
    <name type="scientific">Undibacterium griseum</name>
    <dbReference type="NCBI Taxonomy" id="2762295"/>
    <lineage>
        <taxon>Bacteria</taxon>
        <taxon>Pseudomonadati</taxon>
        <taxon>Pseudomonadota</taxon>
        <taxon>Betaproteobacteria</taxon>
        <taxon>Burkholderiales</taxon>
        <taxon>Oxalobacteraceae</taxon>
        <taxon>Undibacterium</taxon>
    </lineage>
</organism>
<name>A0ABR6YKS7_9BURK</name>
<dbReference type="EMBL" id="JACOGC010000002">
    <property type="protein sequence ID" value="MBC3884507.1"/>
    <property type="molecule type" value="Genomic_DNA"/>
</dbReference>